<dbReference type="EMBL" id="AVPE01000028">
    <property type="protein sequence ID" value="KGX88104.1"/>
    <property type="molecule type" value="Genomic_DNA"/>
</dbReference>
<dbReference type="Proteomes" id="UP000030528">
    <property type="component" value="Unassembled WGS sequence"/>
</dbReference>
<organism evidence="1 2">
    <name type="scientific">Pontibacillus halophilus JSM 076056 = DSM 19796</name>
    <dbReference type="NCBI Taxonomy" id="1385510"/>
    <lineage>
        <taxon>Bacteria</taxon>
        <taxon>Bacillati</taxon>
        <taxon>Bacillota</taxon>
        <taxon>Bacilli</taxon>
        <taxon>Bacillales</taxon>
        <taxon>Bacillaceae</taxon>
        <taxon>Pontibacillus</taxon>
    </lineage>
</organism>
<evidence type="ECO:0000313" key="1">
    <source>
        <dbReference type="EMBL" id="KGX88104.1"/>
    </source>
</evidence>
<reference evidence="1 2" key="1">
    <citation type="submission" date="2013-08" db="EMBL/GenBank/DDBJ databases">
        <authorList>
            <person name="Huang J."/>
            <person name="Wang G."/>
        </authorList>
    </citation>
    <scope>NUCLEOTIDE SEQUENCE [LARGE SCALE GENOMIC DNA]</scope>
    <source>
        <strain evidence="1 2">JSM 076056</strain>
    </source>
</reference>
<sequence>MAQPIVLQAPLLVQRRHEISSVDDEIVVSVQASSSIFNINVYFHLNDRLIFSATQNREIKLISQEYIIYSPYEIEIGRLRKKSIYEREEAFSELELSLGERQYQVKFSYENDAFQVINYEGETIASGTRIGEDWRRFLGMRTYWLNPSSEGVSTELWGVVLKGIQMLMG</sequence>
<protein>
    <submittedName>
        <fullName evidence="1">Uncharacterized protein</fullName>
    </submittedName>
</protein>
<evidence type="ECO:0000313" key="2">
    <source>
        <dbReference type="Proteomes" id="UP000030528"/>
    </source>
</evidence>
<dbReference type="RefSeq" id="WP_026801875.1">
    <property type="nucleotide sequence ID" value="NZ_AULI01000028.1"/>
</dbReference>
<name>A0A0A5G7V2_9BACI</name>
<dbReference type="AlphaFoldDB" id="A0A0A5G7V2"/>
<dbReference type="STRING" id="1385510.GCA_000425205_03716"/>
<gene>
    <name evidence="1" type="ORF">N781_11505</name>
</gene>
<accession>A0A0A5G7V2</accession>
<comment type="caution">
    <text evidence="1">The sequence shown here is derived from an EMBL/GenBank/DDBJ whole genome shotgun (WGS) entry which is preliminary data.</text>
</comment>
<keyword evidence="2" id="KW-1185">Reference proteome</keyword>
<proteinExistence type="predicted"/>